<evidence type="ECO:0000256" key="11">
    <source>
        <dbReference type="PIRNR" id="PIRNR000441"/>
    </source>
</evidence>
<dbReference type="Gene3D" id="2.160.10.10">
    <property type="entry name" value="Hexapeptide repeat proteins"/>
    <property type="match status" value="1"/>
</dbReference>
<dbReference type="STRING" id="1176198.SAMN05444716_102678"/>
<sequence>MGARRLYRAAVADLDTIRERDPSMRSRTEALLHPAVPAIWGYRAAHRMHRRGLRRTARLVSAITRVLSGGIEIHPGARIGRRFFIDHGTGVVIGETVVIGDDVTIFHQVTLGSVGWWHDQERPEGSRRHPAVGDRVVIGANATVLGAVTVGSDAVIGAQALVIKDVPDGARVLAPTAEPRRRRTERTARRPHPATTPAAPARRDHGAPAAFPTW</sequence>
<dbReference type="InterPro" id="IPR001451">
    <property type="entry name" value="Hexapep"/>
</dbReference>
<evidence type="ECO:0000313" key="14">
    <source>
        <dbReference type="Proteomes" id="UP000198873"/>
    </source>
</evidence>
<keyword evidence="6 11" id="KW-0808">Transferase</keyword>
<dbReference type="InterPro" id="IPR042122">
    <property type="entry name" value="Ser_AcTrfase_N_sf"/>
</dbReference>
<dbReference type="GO" id="GO:0006535">
    <property type="term" value="P:cysteine biosynthetic process from serine"/>
    <property type="evidence" value="ECO:0007669"/>
    <property type="project" value="InterPro"/>
</dbReference>
<keyword evidence="8" id="KW-0198">Cysteine biosynthesis</keyword>
<feature type="compositionally biased region" description="Basic residues" evidence="12">
    <location>
        <begin position="180"/>
        <end position="192"/>
    </location>
</feature>
<gene>
    <name evidence="13" type="ORF">SAMN05444716_102678</name>
</gene>
<dbReference type="EC" id="2.3.1.30" evidence="3 11"/>
<dbReference type="InterPro" id="IPR018357">
    <property type="entry name" value="Hexapep_transf_CS"/>
</dbReference>
<evidence type="ECO:0000256" key="5">
    <source>
        <dbReference type="ARBA" id="ARBA00022605"/>
    </source>
</evidence>
<keyword evidence="5" id="KW-0028">Amino-acid biosynthesis</keyword>
<dbReference type="PIRSF" id="PIRSF000441">
    <property type="entry name" value="CysE"/>
    <property type="match status" value="1"/>
</dbReference>
<reference evidence="14" key="1">
    <citation type="submission" date="2016-10" db="EMBL/GenBank/DDBJ databases">
        <authorList>
            <person name="Varghese N."/>
            <person name="Submissions S."/>
        </authorList>
    </citation>
    <scope>NUCLEOTIDE SEQUENCE [LARGE SCALE GENOMIC DNA]</scope>
    <source>
        <strain evidence="14">CGMCC 4.7047</strain>
    </source>
</reference>
<evidence type="ECO:0000256" key="8">
    <source>
        <dbReference type="ARBA" id="ARBA00023192"/>
    </source>
</evidence>
<proteinExistence type="inferred from homology"/>
<evidence type="ECO:0000256" key="4">
    <source>
        <dbReference type="ARBA" id="ARBA00018522"/>
    </source>
</evidence>
<dbReference type="InterPro" id="IPR053376">
    <property type="entry name" value="Serine_acetyltransferase"/>
</dbReference>
<comment type="catalytic activity">
    <reaction evidence="10 11">
        <text>L-serine + acetyl-CoA = O-acetyl-L-serine + CoA</text>
        <dbReference type="Rhea" id="RHEA:24560"/>
        <dbReference type="ChEBI" id="CHEBI:33384"/>
        <dbReference type="ChEBI" id="CHEBI:57287"/>
        <dbReference type="ChEBI" id="CHEBI:57288"/>
        <dbReference type="ChEBI" id="CHEBI:58340"/>
        <dbReference type="EC" id="2.3.1.30"/>
    </reaction>
</comment>
<keyword evidence="14" id="KW-1185">Reference proteome</keyword>
<dbReference type="Pfam" id="PF00132">
    <property type="entry name" value="Hexapep"/>
    <property type="match status" value="1"/>
</dbReference>
<dbReference type="PROSITE" id="PS00101">
    <property type="entry name" value="HEXAPEP_TRANSFERASES"/>
    <property type="match status" value="1"/>
</dbReference>
<comment type="pathway">
    <text evidence="1">Amino-acid biosynthesis; L-cysteine biosynthesis; L-cysteine from L-serine: step 1/2.</text>
</comment>
<dbReference type="InterPro" id="IPR011004">
    <property type="entry name" value="Trimer_LpxA-like_sf"/>
</dbReference>
<dbReference type="EMBL" id="FPAB01000002">
    <property type="protein sequence ID" value="SFS58943.1"/>
    <property type="molecule type" value="Genomic_DNA"/>
</dbReference>
<evidence type="ECO:0000256" key="6">
    <source>
        <dbReference type="ARBA" id="ARBA00022679"/>
    </source>
</evidence>
<dbReference type="NCBIfam" id="NF041874">
    <property type="entry name" value="EPS_EpsC"/>
    <property type="match status" value="1"/>
</dbReference>
<evidence type="ECO:0000256" key="12">
    <source>
        <dbReference type="SAM" id="MobiDB-lite"/>
    </source>
</evidence>
<keyword evidence="7" id="KW-0677">Repeat</keyword>
<keyword evidence="9 11" id="KW-0012">Acyltransferase</keyword>
<dbReference type="Gene3D" id="1.10.3130.10">
    <property type="entry name" value="serine acetyltransferase, domain 1"/>
    <property type="match status" value="1"/>
</dbReference>
<dbReference type="InterPro" id="IPR045304">
    <property type="entry name" value="LbH_SAT"/>
</dbReference>
<evidence type="ECO:0000256" key="1">
    <source>
        <dbReference type="ARBA" id="ARBA00004876"/>
    </source>
</evidence>
<protein>
    <recommendedName>
        <fullName evidence="4 11">Serine acetyltransferase</fullName>
        <ecNumber evidence="3 11">2.3.1.30</ecNumber>
    </recommendedName>
</protein>
<dbReference type="GO" id="GO:0009001">
    <property type="term" value="F:serine O-acetyltransferase activity"/>
    <property type="evidence" value="ECO:0007669"/>
    <property type="project" value="UniProtKB-EC"/>
</dbReference>
<accession>A0A1I6R2L8</accession>
<organism evidence="13 14">
    <name type="scientific">Streptomyces harbinensis</name>
    <dbReference type="NCBI Taxonomy" id="1176198"/>
    <lineage>
        <taxon>Bacteria</taxon>
        <taxon>Bacillati</taxon>
        <taxon>Actinomycetota</taxon>
        <taxon>Actinomycetes</taxon>
        <taxon>Kitasatosporales</taxon>
        <taxon>Streptomycetaceae</taxon>
        <taxon>Streptomyces</taxon>
    </lineage>
</organism>
<evidence type="ECO:0000256" key="2">
    <source>
        <dbReference type="ARBA" id="ARBA00007274"/>
    </source>
</evidence>
<dbReference type="RefSeq" id="WP_093842549.1">
    <property type="nucleotide sequence ID" value="NZ_CP054938.1"/>
</dbReference>
<dbReference type="AlphaFoldDB" id="A0A1I6R2L8"/>
<evidence type="ECO:0000256" key="9">
    <source>
        <dbReference type="ARBA" id="ARBA00023315"/>
    </source>
</evidence>
<dbReference type="CDD" id="cd03354">
    <property type="entry name" value="LbH_SAT"/>
    <property type="match status" value="1"/>
</dbReference>
<evidence type="ECO:0000256" key="7">
    <source>
        <dbReference type="ARBA" id="ARBA00022737"/>
    </source>
</evidence>
<feature type="region of interest" description="Disordered" evidence="12">
    <location>
        <begin position="173"/>
        <end position="214"/>
    </location>
</feature>
<comment type="similarity">
    <text evidence="2 11">Belongs to the transferase hexapeptide repeat family.</text>
</comment>
<name>A0A1I6R2L8_9ACTN</name>
<dbReference type="FunFam" id="2.160.10.10:FF:000007">
    <property type="entry name" value="Serine acetyltransferase"/>
    <property type="match status" value="1"/>
</dbReference>
<evidence type="ECO:0000313" key="13">
    <source>
        <dbReference type="EMBL" id="SFS58943.1"/>
    </source>
</evidence>
<dbReference type="GO" id="GO:0005737">
    <property type="term" value="C:cytoplasm"/>
    <property type="evidence" value="ECO:0007669"/>
    <property type="project" value="InterPro"/>
</dbReference>
<dbReference type="SUPFAM" id="SSF51161">
    <property type="entry name" value="Trimeric LpxA-like enzymes"/>
    <property type="match status" value="1"/>
</dbReference>
<evidence type="ECO:0000256" key="10">
    <source>
        <dbReference type="ARBA" id="ARBA00049486"/>
    </source>
</evidence>
<dbReference type="InterPro" id="IPR005881">
    <property type="entry name" value="Ser_O-AcTrfase"/>
</dbReference>
<dbReference type="Proteomes" id="UP000198873">
    <property type="component" value="Unassembled WGS sequence"/>
</dbReference>
<evidence type="ECO:0000256" key="3">
    <source>
        <dbReference type="ARBA" id="ARBA00013266"/>
    </source>
</evidence>
<dbReference type="PANTHER" id="PTHR42811">
    <property type="entry name" value="SERINE ACETYLTRANSFERASE"/>
    <property type="match status" value="1"/>
</dbReference>